<gene>
    <name evidence="2" type="ORF">mMyoMyo1_010426</name>
</gene>
<reference evidence="2 3" key="1">
    <citation type="journal article" date="2020" name="Nature">
        <title>Six reference-quality genomes reveal evolution of bat adaptations.</title>
        <authorList>
            <person name="Jebb D."/>
            <person name="Huang Z."/>
            <person name="Pippel M."/>
            <person name="Hughes G.M."/>
            <person name="Lavrichenko K."/>
            <person name="Devanna P."/>
            <person name="Winkler S."/>
            <person name="Jermiin L.S."/>
            <person name="Skirmuntt E.C."/>
            <person name="Katzourakis A."/>
            <person name="Burkitt-Gray L."/>
            <person name="Ray D.A."/>
            <person name="Sullivan K.A.M."/>
            <person name="Roscito J.G."/>
            <person name="Kirilenko B.M."/>
            <person name="Davalos L.M."/>
            <person name="Corthals A.P."/>
            <person name="Power M.L."/>
            <person name="Jones G."/>
            <person name="Ransome R.D."/>
            <person name="Dechmann D.K.N."/>
            <person name="Locatelli A.G."/>
            <person name="Puechmaille S.J."/>
            <person name="Fedrigo O."/>
            <person name="Jarvis E.D."/>
            <person name="Hiller M."/>
            <person name="Vernes S.C."/>
            <person name="Myers E.W."/>
            <person name="Teeling E.C."/>
        </authorList>
    </citation>
    <scope>NUCLEOTIDE SEQUENCE [LARGE SCALE GENOMIC DNA]</scope>
    <source>
        <strain evidence="2">MMyoMyo1</strain>
        <tissue evidence="2">Flight muscle</tissue>
    </source>
</reference>
<proteinExistence type="predicted"/>
<organism evidence="2 3">
    <name type="scientific">Myotis myotis</name>
    <name type="common">Greater mouse-eared bat</name>
    <name type="synonym">Vespertilio myotis</name>
    <dbReference type="NCBI Taxonomy" id="51298"/>
    <lineage>
        <taxon>Eukaryota</taxon>
        <taxon>Metazoa</taxon>
        <taxon>Chordata</taxon>
        <taxon>Craniata</taxon>
        <taxon>Vertebrata</taxon>
        <taxon>Euteleostomi</taxon>
        <taxon>Mammalia</taxon>
        <taxon>Eutheria</taxon>
        <taxon>Laurasiatheria</taxon>
        <taxon>Chiroptera</taxon>
        <taxon>Yangochiroptera</taxon>
        <taxon>Vespertilionidae</taxon>
        <taxon>Myotis</taxon>
    </lineage>
</organism>
<dbReference type="AlphaFoldDB" id="A0A7J7Z5P3"/>
<evidence type="ECO:0000313" key="3">
    <source>
        <dbReference type="Proteomes" id="UP000527355"/>
    </source>
</evidence>
<comment type="caution">
    <text evidence="2">The sequence shown here is derived from an EMBL/GenBank/DDBJ whole genome shotgun (WGS) entry which is preliminary data.</text>
</comment>
<sequence>MGSSQKNSKTFLSPLTQAYGLIHGTGELSSSSPSEGTPPSLLSPPIRQHGALRRSPHGKPLFLFTYTRFILIFSPENLDSHQKTLWSCCCPLEPRSGPSVKSLRVSGLVPASRADCYREVPGISR</sequence>
<accession>A0A7J7Z5P3</accession>
<name>A0A7J7Z5P3_MYOMY</name>
<evidence type="ECO:0000313" key="2">
    <source>
        <dbReference type="EMBL" id="KAF6369020.1"/>
    </source>
</evidence>
<dbReference type="EMBL" id="JABWUV010000003">
    <property type="protein sequence ID" value="KAF6369020.1"/>
    <property type="molecule type" value="Genomic_DNA"/>
</dbReference>
<feature type="region of interest" description="Disordered" evidence="1">
    <location>
        <begin position="24"/>
        <end position="53"/>
    </location>
</feature>
<dbReference type="Proteomes" id="UP000527355">
    <property type="component" value="Unassembled WGS sequence"/>
</dbReference>
<feature type="compositionally biased region" description="Low complexity" evidence="1">
    <location>
        <begin position="24"/>
        <end position="45"/>
    </location>
</feature>
<keyword evidence="3" id="KW-1185">Reference proteome</keyword>
<protein>
    <submittedName>
        <fullName evidence="2">Uncharacterized protein</fullName>
    </submittedName>
</protein>
<evidence type="ECO:0000256" key="1">
    <source>
        <dbReference type="SAM" id="MobiDB-lite"/>
    </source>
</evidence>